<name>A0ABZ2ICR7_9CAUL</name>
<dbReference type="Proteomes" id="UP001363460">
    <property type="component" value="Chromosome"/>
</dbReference>
<protein>
    <submittedName>
        <fullName evidence="1">Uncharacterized protein</fullName>
    </submittedName>
</protein>
<proteinExistence type="predicted"/>
<dbReference type="RefSeq" id="WP_338575743.1">
    <property type="nucleotide sequence ID" value="NZ_CP146369.1"/>
</dbReference>
<evidence type="ECO:0000313" key="2">
    <source>
        <dbReference type="Proteomes" id="UP001363460"/>
    </source>
</evidence>
<evidence type="ECO:0000313" key="1">
    <source>
        <dbReference type="EMBL" id="WWT53827.1"/>
    </source>
</evidence>
<organism evidence="1 2">
    <name type="scientific">Brevundimonas olei</name>
    <dbReference type="NCBI Taxonomy" id="657642"/>
    <lineage>
        <taxon>Bacteria</taxon>
        <taxon>Pseudomonadati</taxon>
        <taxon>Pseudomonadota</taxon>
        <taxon>Alphaproteobacteria</taxon>
        <taxon>Caulobacterales</taxon>
        <taxon>Caulobacteraceae</taxon>
        <taxon>Brevundimonas</taxon>
    </lineage>
</organism>
<dbReference type="EMBL" id="CP146369">
    <property type="protein sequence ID" value="WWT53827.1"/>
    <property type="molecule type" value="Genomic_DNA"/>
</dbReference>
<keyword evidence="2" id="KW-1185">Reference proteome</keyword>
<reference evidence="1 2" key="1">
    <citation type="submission" date="2024-02" db="EMBL/GenBank/DDBJ databases">
        <title>Distribution and functional of Brevundimonas-related endobacteria within Verticillium dahliae.</title>
        <authorList>
            <person name="Zeng H."/>
        </authorList>
    </citation>
    <scope>NUCLEOTIDE SEQUENCE [LARGE SCALE GENOMIC DNA]</scope>
    <source>
        <strain evidence="1 2">TRM 44200</strain>
    </source>
</reference>
<sequence length="65" mass="6811">MSVRALDGDGMAGSVRTMAHPCKSANTTVIDMLVDSVLARFPRIMSRLREADSGLEVSGDGGTSI</sequence>
<gene>
    <name evidence="1" type="ORF">V8J38_11235</name>
</gene>
<accession>A0ABZ2ICR7</accession>